<evidence type="ECO:0000313" key="3">
    <source>
        <dbReference type="Proteomes" id="UP000195569"/>
    </source>
</evidence>
<reference evidence="2" key="1">
    <citation type="submission" date="2016-12" db="EMBL/GenBank/DDBJ databases">
        <authorList>
            <person name="Moulin L."/>
        </authorList>
    </citation>
    <scope>NUCLEOTIDE SEQUENCE [LARGE SCALE GENOMIC DNA]</scope>
    <source>
        <strain evidence="2">STM 7183</strain>
    </source>
</reference>
<name>A0A1N7S6A0_9BURK</name>
<keyword evidence="3" id="KW-1185">Reference proteome</keyword>
<proteinExistence type="predicted"/>
<keyword evidence="1" id="KW-1133">Transmembrane helix</keyword>
<feature type="transmembrane region" description="Helical" evidence="1">
    <location>
        <begin position="12"/>
        <end position="32"/>
    </location>
</feature>
<evidence type="ECO:0008006" key="4">
    <source>
        <dbReference type="Google" id="ProtNLM"/>
    </source>
</evidence>
<dbReference type="OrthoDB" id="9102337at2"/>
<dbReference type="EMBL" id="CYGY02000033">
    <property type="protein sequence ID" value="SIT42944.1"/>
    <property type="molecule type" value="Genomic_DNA"/>
</dbReference>
<accession>A0A1N7S6A0</accession>
<dbReference type="RefSeq" id="WP_087735580.1">
    <property type="nucleotide sequence ID" value="NZ_CYGY02000033.1"/>
</dbReference>
<keyword evidence="1" id="KW-0472">Membrane</keyword>
<organism evidence="2 3">
    <name type="scientific">Paraburkholderia piptadeniae</name>
    <dbReference type="NCBI Taxonomy" id="1701573"/>
    <lineage>
        <taxon>Bacteria</taxon>
        <taxon>Pseudomonadati</taxon>
        <taxon>Pseudomonadota</taxon>
        <taxon>Betaproteobacteria</taxon>
        <taxon>Burkholderiales</taxon>
        <taxon>Burkholderiaceae</taxon>
        <taxon>Paraburkholderia</taxon>
    </lineage>
</organism>
<dbReference type="Proteomes" id="UP000195569">
    <property type="component" value="Unassembled WGS sequence"/>
</dbReference>
<sequence>MPVTDELFLQRCKAVLFTIVWIGCVIGLVNSVENTRAFLGSAVTAPGRVVALNAGGSHPQIEFVTRRGERVSYPQGGWIAGYKVGDKVNVLYLESSPRSSATIDRVGAVWELAIYFAFMSIVIPLIGLINMTTKKLNRRSKAHRWKITE</sequence>
<evidence type="ECO:0000313" key="2">
    <source>
        <dbReference type="EMBL" id="SIT42944.1"/>
    </source>
</evidence>
<feature type="transmembrane region" description="Helical" evidence="1">
    <location>
        <begin position="112"/>
        <end position="131"/>
    </location>
</feature>
<dbReference type="AlphaFoldDB" id="A0A1N7S6A0"/>
<comment type="caution">
    <text evidence="2">The sequence shown here is derived from an EMBL/GenBank/DDBJ whole genome shotgun (WGS) entry which is preliminary data.</text>
</comment>
<evidence type="ECO:0000256" key="1">
    <source>
        <dbReference type="SAM" id="Phobius"/>
    </source>
</evidence>
<keyword evidence="1" id="KW-0812">Transmembrane</keyword>
<gene>
    <name evidence="2" type="ORF">BN2476_330060</name>
</gene>
<protein>
    <recommendedName>
        <fullName evidence="4">DUF3592 domain-containing protein</fullName>
    </recommendedName>
</protein>